<dbReference type="Proteomes" id="UP001652626">
    <property type="component" value="Chromosome 15"/>
</dbReference>
<feature type="transmembrane region" description="Helical" evidence="1">
    <location>
        <begin position="52"/>
        <end position="73"/>
    </location>
</feature>
<sequence length="368" mass="41968">MDARRGIKEFCHKIKDRFKGRPDKKSNNCYWPELISYCGCCDLSTGIYISSIITLIISTLFLAVNGTILNYLISLGPIIYNVNLTDSNNYIATDREKAESDQASLIFIYKYLVAYYIIWICFKVIYILTVVFTAYAIFKKNTWMLKVLLYISVPNMILDFFISFIGTVLLSDGLKFVLVVCNLSEGYNILAINSEYKRMRGKSRLAVEEIEAQPRTEQIYVNSFITEQRERYYNRHYQSHCRSCSCYFENINNIVTTDIRSVATIPLPALAINENSNDIIANPTSTNISNTDNFNNQNDPAIIEEVNEAVIVSQDHQVVRPNTLGPVKAKGKVDLSDVPFIYDEQQLNVGSSPVIEDRHINSLNDKNV</sequence>
<dbReference type="GeneID" id="113403097"/>
<organism evidence="2 3">
    <name type="scientific">Vanessa tameamea</name>
    <name type="common">Kamehameha butterfly</name>
    <dbReference type="NCBI Taxonomy" id="334116"/>
    <lineage>
        <taxon>Eukaryota</taxon>
        <taxon>Metazoa</taxon>
        <taxon>Ecdysozoa</taxon>
        <taxon>Arthropoda</taxon>
        <taxon>Hexapoda</taxon>
        <taxon>Insecta</taxon>
        <taxon>Pterygota</taxon>
        <taxon>Neoptera</taxon>
        <taxon>Endopterygota</taxon>
        <taxon>Lepidoptera</taxon>
        <taxon>Glossata</taxon>
        <taxon>Ditrysia</taxon>
        <taxon>Papilionoidea</taxon>
        <taxon>Nymphalidae</taxon>
        <taxon>Nymphalinae</taxon>
        <taxon>Vanessa</taxon>
    </lineage>
</organism>
<proteinExistence type="predicted"/>
<evidence type="ECO:0000256" key="1">
    <source>
        <dbReference type="SAM" id="Phobius"/>
    </source>
</evidence>
<feature type="transmembrane region" description="Helical" evidence="1">
    <location>
        <begin position="113"/>
        <end position="138"/>
    </location>
</feature>
<evidence type="ECO:0000313" key="3">
    <source>
        <dbReference type="RefSeq" id="XP_026499320.2"/>
    </source>
</evidence>
<dbReference type="RefSeq" id="XP_026499320.2">
    <property type="nucleotide sequence ID" value="XM_026643535.2"/>
</dbReference>
<name>A0A8B8IQB9_VANTA</name>
<evidence type="ECO:0000313" key="2">
    <source>
        <dbReference type="Proteomes" id="UP001652626"/>
    </source>
</evidence>
<keyword evidence="1" id="KW-0812">Transmembrane</keyword>
<dbReference type="AlphaFoldDB" id="A0A8B8IQB9"/>
<keyword evidence="2" id="KW-1185">Reference proteome</keyword>
<keyword evidence="1" id="KW-0472">Membrane</keyword>
<reference evidence="3" key="1">
    <citation type="submission" date="2025-08" db="UniProtKB">
        <authorList>
            <consortium name="RefSeq"/>
        </authorList>
    </citation>
    <scope>IDENTIFICATION</scope>
    <source>
        <tissue evidence="3">Whole body</tissue>
    </source>
</reference>
<feature type="transmembrane region" description="Helical" evidence="1">
    <location>
        <begin position="147"/>
        <end position="170"/>
    </location>
</feature>
<keyword evidence="1" id="KW-1133">Transmembrane helix</keyword>
<protein>
    <submittedName>
        <fullName evidence="3">Uncharacterized protein LOC113403097</fullName>
    </submittedName>
</protein>
<dbReference type="OMA" id="EINIIMI"/>
<dbReference type="OrthoDB" id="7493094at2759"/>
<accession>A0A8B8IQB9</accession>
<gene>
    <name evidence="3" type="primary">LOC113403097</name>
</gene>